<dbReference type="Proteomes" id="UP001054945">
    <property type="component" value="Unassembled WGS sequence"/>
</dbReference>
<reference evidence="1 2" key="1">
    <citation type="submission" date="2021-06" db="EMBL/GenBank/DDBJ databases">
        <title>Caerostris extrusa draft genome.</title>
        <authorList>
            <person name="Kono N."/>
            <person name="Arakawa K."/>
        </authorList>
    </citation>
    <scope>NUCLEOTIDE SEQUENCE [LARGE SCALE GENOMIC DNA]</scope>
</reference>
<evidence type="ECO:0000313" key="1">
    <source>
        <dbReference type="EMBL" id="GIZ02562.1"/>
    </source>
</evidence>
<evidence type="ECO:0000313" key="2">
    <source>
        <dbReference type="Proteomes" id="UP001054945"/>
    </source>
</evidence>
<gene>
    <name evidence="1" type="ORF">CEXT_596201</name>
</gene>
<proteinExistence type="predicted"/>
<comment type="caution">
    <text evidence="1">The sequence shown here is derived from an EMBL/GenBank/DDBJ whole genome shotgun (WGS) entry which is preliminary data.</text>
</comment>
<name>A0AAV4Y5N8_CAEEX</name>
<sequence>MVDCGYFSPTQDPQPILLLWKRLRLARLQEGLGDKSRMKKNLTETRYCFAVSHHFAACIATNFGKVE</sequence>
<dbReference type="EMBL" id="BPLR01018825">
    <property type="protein sequence ID" value="GIZ02562.1"/>
    <property type="molecule type" value="Genomic_DNA"/>
</dbReference>
<organism evidence="1 2">
    <name type="scientific">Caerostris extrusa</name>
    <name type="common">Bark spider</name>
    <name type="synonym">Caerostris bankana</name>
    <dbReference type="NCBI Taxonomy" id="172846"/>
    <lineage>
        <taxon>Eukaryota</taxon>
        <taxon>Metazoa</taxon>
        <taxon>Ecdysozoa</taxon>
        <taxon>Arthropoda</taxon>
        <taxon>Chelicerata</taxon>
        <taxon>Arachnida</taxon>
        <taxon>Araneae</taxon>
        <taxon>Araneomorphae</taxon>
        <taxon>Entelegynae</taxon>
        <taxon>Araneoidea</taxon>
        <taxon>Araneidae</taxon>
        <taxon>Caerostris</taxon>
    </lineage>
</organism>
<keyword evidence="2" id="KW-1185">Reference proteome</keyword>
<dbReference type="AlphaFoldDB" id="A0AAV4Y5N8"/>
<accession>A0AAV4Y5N8</accession>
<protein>
    <submittedName>
        <fullName evidence="1">Uncharacterized protein</fullName>
    </submittedName>
</protein>